<dbReference type="Gene3D" id="2.60.200.20">
    <property type="match status" value="1"/>
</dbReference>
<dbReference type="Pfam" id="PF00498">
    <property type="entry name" value="FHA"/>
    <property type="match status" value="1"/>
</dbReference>
<dbReference type="PANTHER" id="PTHR15715:SF37">
    <property type="entry name" value="LD47843P"/>
    <property type="match status" value="1"/>
</dbReference>
<dbReference type="EMBL" id="KV453911">
    <property type="protein sequence ID" value="ODV80369.1"/>
    <property type="molecule type" value="Genomic_DNA"/>
</dbReference>
<feature type="domain" description="FHA" evidence="3">
    <location>
        <begin position="148"/>
        <end position="206"/>
    </location>
</feature>
<sequence length="478" mass="53439">MIEIGRDQLVQPFPSAPDGSKTEPTRLQAPEKLGEASFGAQPDSELQNSSTNGQSTQVPVPAPVSNGPAAVYGRKRSNSQSQVILQPKAQPMASTATSSASTSSSLARQRASENPRKRAQVQYYVTLTPLNDTFIKKHLPVATFPDTTKLGRPTGTKHKPDVTNGYFDSRVLSRNHAQIYIDSKTGKLMLQDLGSSNGTYLNDVRLSNDPVEVKVSDTVCLGFNVQAESTHKQISFKIENINVIGNGVSKSDSGIVFNKHQGLDSSEFKHLSFIEDIYTQLTEKKTKPVVESELFSKLVDETETQKIKQYPMSFENALFGDINPQVEDNLLGFYSSINSGIYNNSQLTNTGTLERTINVLIMNLTKAKQQNQSLTTLSNFFTNYQSKLKQLNTKHLDVEFKKHLFDIQTDIKRQKLSNQKLKERIKSTEEINLSTVERLTSRIKTLESEKEKVKVLMARMVENERKRSVEDAARVEKE</sequence>
<organism evidence="4 5">
    <name type="scientific">Suhomyces tanzawaensis NRRL Y-17324</name>
    <dbReference type="NCBI Taxonomy" id="984487"/>
    <lineage>
        <taxon>Eukaryota</taxon>
        <taxon>Fungi</taxon>
        <taxon>Dikarya</taxon>
        <taxon>Ascomycota</taxon>
        <taxon>Saccharomycotina</taxon>
        <taxon>Pichiomycetes</taxon>
        <taxon>Debaryomycetaceae</taxon>
        <taxon>Suhomyces</taxon>
    </lineage>
</organism>
<feature type="coiled-coil region" evidence="1">
    <location>
        <begin position="411"/>
        <end position="478"/>
    </location>
</feature>
<dbReference type="AlphaFoldDB" id="A0A1E4SLH8"/>
<evidence type="ECO:0000313" key="5">
    <source>
        <dbReference type="Proteomes" id="UP000094285"/>
    </source>
</evidence>
<evidence type="ECO:0000313" key="4">
    <source>
        <dbReference type="EMBL" id="ODV80369.1"/>
    </source>
</evidence>
<feature type="non-terminal residue" evidence="4">
    <location>
        <position position="478"/>
    </location>
</feature>
<dbReference type="GeneID" id="30983883"/>
<dbReference type="STRING" id="984487.A0A1E4SLH8"/>
<dbReference type="OrthoDB" id="687730at2759"/>
<evidence type="ECO:0000256" key="2">
    <source>
        <dbReference type="SAM" id="MobiDB-lite"/>
    </source>
</evidence>
<dbReference type="InterPro" id="IPR008984">
    <property type="entry name" value="SMAD_FHA_dom_sf"/>
</dbReference>
<feature type="compositionally biased region" description="Polar residues" evidence="2">
    <location>
        <begin position="44"/>
        <end position="58"/>
    </location>
</feature>
<evidence type="ECO:0000259" key="3">
    <source>
        <dbReference type="PROSITE" id="PS50006"/>
    </source>
</evidence>
<accession>A0A1E4SLH8</accession>
<dbReference type="SMART" id="SM00240">
    <property type="entry name" value="FHA"/>
    <property type="match status" value="1"/>
</dbReference>
<feature type="region of interest" description="Disordered" evidence="2">
    <location>
        <begin position="1"/>
        <end position="117"/>
    </location>
</feature>
<keyword evidence="1" id="KW-0175">Coiled coil</keyword>
<reference evidence="5" key="1">
    <citation type="submission" date="2016-05" db="EMBL/GenBank/DDBJ databases">
        <title>Comparative genomics of biotechnologically important yeasts.</title>
        <authorList>
            <consortium name="DOE Joint Genome Institute"/>
            <person name="Riley R."/>
            <person name="Haridas S."/>
            <person name="Wolfe K.H."/>
            <person name="Lopes M.R."/>
            <person name="Hittinger C.T."/>
            <person name="Goker M."/>
            <person name="Salamov A."/>
            <person name="Wisecaver J."/>
            <person name="Long T.M."/>
            <person name="Aerts A.L."/>
            <person name="Barry K."/>
            <person name="Choi C."/>
            <person name="Clum A."/>
            <person name="Coughlan A.Y."/>
            <person name="Deshpande S."/>
            <person name="Douglass A.P."/>
            <person name="Hanson S.J."/>
            <person name="Klenk H.-P."/>
            <person name="Labutti K."/>
            <person name="Lapidus A."/>
            <person name="Lindquist E."/>
            <person name="Lipzen A."/>
            <person name="Meier-Kolthoff J.P."/>
            <person name="Ohm R.A."/>
            <person name="Otillar R.P."/>
            <person name="Pangilinan J."/>
            <person name="Peng Y."/>
            <person name="Rokas A."/>
            <person name="Rosa C.A."/>
            <person name="Scheuner C."/>
            <person name="Sibirny A.A."/>
            <person name="Slot J.C."/>
            <person name="Stielow J.B."/>
            <person name="Sun H."/>
            <person name="Kurtzman C.P."/>
            <person name="Blackwell M."/>
            <person name="Grigoriev I.V."/>
            <person name="Jeffries T.W."/>
        </authorList>
    </citation>
    <scope>NUCLEOTIDE SEQUENCE [LARGE SCALE GENOMIC DNA]</scope>
    <source>
        <strain evidence="5">NRRL Y-17324</strain>
    </source>
</reference>
<gene>
    <name evidence="4" type="ORF">CANTADRAFT_49735</name>
</gene>
<dbReference type="GO" id="GO:0005737">
    <property type="term" value="C:cytoplasm"/>
    <property type="evidence" value="ECO:0007669"/>
    <property type="project" value="TreeGrafter"/>
</dbReference>
<name>A0A1E4SLH8_9ASCO</name>
<proteinExistence type="predicted"/>
<dbReference type="Proteomes" id="UP000094285">
    <property type="component" value="Unassembled WGS sequence"/>
</dbReference>
<dbReference type="InterPro" id="IPR051176">
    <property type="entry name" value="Cent_Immune-Sig_Mod"/>
</dbReference>
<dbReference type="RefSeq" id="XP_020065491.1">
    <property type="nucleotide sequence ID" value="XM_020209747.1"/>
</dbReference>
<evidence type="ECO:0000256" key="1">
    <source>
        <dbReference type="SAM" id="Coils"/>
    </source>
</evidence>
<protein>
    <recommendedName>
        <fullName evidence="3">FHA domain-containing protein</fullName>
    </recommendedName>
</protein>
<dbReference type="InterPro" id="IPR000253">
    <property type="entry name" value="FHA_dom"/>
</dbReference>
<dbReference type="PROSITE" id="PS50006">
    <property type="entry name" value="FHA_DOMAIN"/>
    <property type="match status" value="1"/>
</dbReference>
<dbReference type="PANTHER" id="PTHR15715">
    <property type="entry name" value="CENTROSOMAL PROTEIN OF 170 KDA"/>
    <property type="match status" value="1"/>
</dbReference>
<feature type="compositionally biased region" description="Low complexity" evidence="2">
    <location>
        <begin position="93"/>
        <end position="105"/>
    </location>
</feature>
<keyword evidence="5" id="KW-1185">Reference proteome</keyword>
<dbReference type="SUPFAM" id="SSF49879">
    <property type="entry name" value="SMAD/FHA domain"/>
    <property type="match status" value="1"/>
</dbReference>